<organism evidence="9 10">
    <name type="scientific">Spodoptera littoralis</name>
    <name type="common">Egyptian cotton leafworm</name>
    <dbReference type="NCBI Taxonomy" id="7109"/>
    <lineage>
        <taxon>Eukaryota</taxon>
        <taxon>Metazoa</taxon>
        <taxon>Ecdysozoa</taxon>
        <taxon>Arthropoda</taxon>
        <taxon>Hexapoda</taxon>
        <taxon>Insecta</taxon>
        <taxon>Pterygota</taxon>
        <taxon>Neoptera</taxon>
        <taxon>Endopterygota</taxon>
        <taxon>Lepidoptera</taxon>
        <taxon>Glossata</taxon>
        <taxon>Ditrysia</taxon>
        <taxon>Noctuoidea</taxon>
        <taxon>Noctuidae</taxon>
        <taxon>Amphipyrinae</taxon>
        <taxon>Spodoptera</taxon>
    </lineage>
</organism>
<dbReference type="GO" id="GO:0005739">
    <property type="term" value="C:mitochondrion"/>
    <property type="evidence" value="ECO:0007669"/>
    <property type="project" value="TreeGrafter"/>
</dbReference>
<gene>
    <name evidence="9" type="ORF">SPLIT_LOCUS10788</name>
</gene>
<dbReference type="GO" id="GO:0045454">
    <property type="term" value="P:cell redox homeostasis"/>
    <property type="evidence" value="ECO:0007669"/>
    <property type="project" value="TreeGrafter"/>
</dbReference>
<feature type="active site" description="Cysteine sulfenic acid (-SOH) intermediate" evidence="6">
    <location>
        <position position="77"/>
    </location>
</feature>
<dbReference type="InterPro" id="IPR013740">
    <property type="entry name" value="Redoxin"/>
</dbReference>
<evidence type="ECO:0000256" key="1">
    <source>
        <dbReference type="ARBA" id="ARBA00003330"/>
    </source>
</evidence>
<dbReference type="CDD" id="cd03013">
    <property type="entry name" value="PRX5_like"/>
    <property type="match status" value="1"/>
</dbReference>
<keyword evidence="4 7" id="KW-0049">Antioxidant</keyword>
<dbReference type="GO" id="GO:0034599">
    <property type="term" value="P:cellular response to oxidative stress"/>
    <property type="evidence" value="ECO:0007669"/>
    <property type="project" value="InterPro"/>
</dbReference>
<keyword evidence="3 7" id="KW-0575">Peroxidase</keyword>
<dbReference type="EC" id="1.11.1.24" evidence="7"/>
<dbReference type="PANTHER" id="PTHR10430">
    <property type="entry name" value="PEROXIREDOXIN"/>
    <property type="match status" value="1"/>
</dbReference>
<dbReference type="GO" id="GO:0008379">
    <property type="term" value="F:thioredoxin peroxidase activity"/>
    <property type="evidence" value="ECO:0007669"/>
    <property type="project" value="InterPro"/>
</dbReference>
<dbReference type="GO" id="GO:0042744">
    <property type="term" value="P:hydrogen peroxide catabolic process"/>
    <property type="evidence" value="ECO:0007669"/>
    <property type="project" value="TreeGrafter"/>
</dbReference>
<evidence type="ECO:0000256" key="7">
    <source>
        <dbReference type="RuleBase" id="RU366011"/>
    </source>
</evidence>
<evidence type="ECO:0000256" key="5">
    <source>
        <dbReference type="ARBA" id="ARBA00023002"/>
    </source>
</evidence>
<dbReference type="Proteomes" id="UP001153321">
    <property type="component" value="Chromosome 6"/>
</dbReference>
<proteinExistence type="inferred from homology"/>
<dbReference type="Pfam" id="PF08534">
    <property type="entry name" value="Redoxin"/>
    <property type="match status" value="1"/>
</dbReference>
<name>A0A9P0II07_SPOLI</name>
<evidence type="ECO:0000256" key="3">
    <source>
        <dbReference type="ARBA" id="ARBA00022559"/>
    </source>
</evidence>
<evidence type="ECO:0000256" key="6">
    <source>
        <dbReference type="PIRSR" id="PIRSR637944-1"/>
    </source>
</evidence>
<evidence type="ECO:0000313" key="9">
    <source>
        <dbReference type="EMBL" id="CAH1645436.1"/>
    </source>
</evidence>
<dbReference type="PROSITE" id="PS51352">
    <property type="entry name" value="THIOREDOXIN_2"/>
    <property type="match status" value="1"/>
</dbReference>
<sequence length="204" mass="22773">MLPTRKFILRNSGSLIKQKVSDRRIANVFQRIIRVGENLPECVLYEDYPTNLVRLPELLIGKYAVIFGVHGAFTPGCSRTHLPGYINLADKMKSDGIHEIICVSINDPYVMAAWSEKYHTKGRVRMLADPSGEFIRAIGLGIHMSALGGYRAKRFSMFLANNILKQLNVEPDGTGLSCSLATSLDYHKHVSTKEGPEDENPNKV</sequence>
<comment type="similarity">
    <text evidence="2 7">Belongs to the peroxiredoxin family. Prx5 subfamily.</text>
</comment>
<evidence type="ECO:0000259" key="8">
    <source>
        <dbReference type="PROSITE" id="PS51352"/>
    </source>
</evidence>
<keyword evidence="10" id="KW-1185">Reference proteome</keyword>
<dbReference type="PANTHER" id="PTHR10430:SF16">
    <property type="entry name" value="PEROXIREDOXIN-5, MITOCHONDRIAL"/>
    <property type="match status" value="1"/>
</dbReference>
<evidence type="ECO:0000256" key="4">
    <source>
        <dbReference type="ARBA" id="ARBA00022862"/>
    </source>
</evidence>
<comment type="catalytic activity">
    <reaction evidence="7">
        <text>a hydroperoxide + [thioredoxin]-dithiol = an alcohol + [thioredoxin]-disulfide + H2O</text>
        <dbReference type="Rhea" id="RHEA:62620"/>
        <dbReference type="Rhea" id="RHEA-COMP:10698"/>
        <dbReference type="Rhea" id="RHEA-COMP:10700"/>
        <dbReference type="ChEBI" id="CHEBI:15377"/>
        <dbReference type="ChEBI" id="CHEBI:29950"/>
        <dbReference type="ChEBI" id="CHEBI:30879"/>
        <dbReference type="ChEBI" id="CHEBI:35924"/>
        <dbReference type="ChEBI" id="CHEBI:50058"/>
        <dbReference type="EC" id="1.11.1.24"/>
    </reaction>
</comment>
<keyword evidence="7" id="KW-0676">Redox-active center</keyword>
<dbReference type="SUPFAM" id="SSF52833">
    <property type="entry name" value="Thioredoxin-like"/>
    <property type="match status" value="1"/>
</dbReference>
<dbReference type="GO" id="GO:0005777">
    <property type="term" value="C:peroxisome"/>
    <property type="evidence" value="ECO:0007669"/>
    <property type="project" value="TreeGrafter"/>
</dbReference>
<keyword evidence="5 7" id="KW-0560">Oxidoreductase</keyword>
<dbReference type="EMBL" id="LR824537">
    <property type="protein sequence ID" value="CAH1645436.1"/>
    <property type="molecule type" value="Genomic_DNA"/>
</dbReference>
<evidence type="ECO:0000313" key="10">
    <source>
        <dbReference type="Proteomes" id="UP001153321"/>
    </source>
</evidence>
<reference evidence="9" key="1">
    <citation type="submission" date="2022-02" db="EMBL/GenBank/DDBJ databases">
        <authorList>
            <person name="King R."/>
        </authorList>
    </citation>
    <scope>NUCLEOTIDE SEQUENCE</scope>
</reference>
<protein>
    <recommendedName>
        <fullName evidence="7">Peroxiredoxin-5</fullName>
        <ecNumber evidence="7">1.11.1.24</ecNumber>
    </recommendedName>
</protein>
<comment type="function">
    <text evidence="1">Thiol-specific peroxidase that catalyzes the reduction of hydrogen peroxide and organic hydroperoxides to water and alcohols, respectively. Plays a role in cell protection against oxidative stress by detoxifying peroxides and as sensor of hydrogen peroxide-mediated signaling events.</text>
</comment>
<feature type="domain" description="Thioredoxin" evidence="8">
    <location>
        <begin position="33"/>
        <end position="169"/>
    </location>
</feature>
<dbReference type="InterPro" id="IPR036249">
    <property type="entry name" value="Thioredoxin-like_sf"/>
</dbReference>
<dbReference type="InterPro" id="IPR013766">
    <property type="entry name" value="Thioredoxin_domain"/>
</dbReference>
<dbReference type="AlphaFoldDB" id="A0A9P0II07"/>
<accession>A0A9P0II07</accession>
<dbReference type="InterPro" id="IPR037944">
    <property type="entry name" value="PRX5-like"/>
</dbReference>
<evidence type="ECO:0000256" key="2">
    <source>
        <dbReference type="ARBA" id="ARBA00010505"/>
    </source>
</evidence>
<dbReference type="Gene3D" id="3.40.30.10">
    <property type="entry name" value="Glutaredoxin"/>
    <property type="match status" value="1"/>
</dbReference>